<feature type="compositionally biased region" description="Basic and acidic residues" evidence="1">
    <location>
        <begin position="489"/>
        <end position="499"/>
    </location>
</feature>
<evidence type="ECO:0000313" key="3">
    <source>
        <dbReference type="EMBL" id="KAF2489845.1"/>
    </source>
</evidence>
<accession>A0A6A6QBS4</accession>
<evidence type="ECO:0000256" key="1">
    <source>
        <dbReference type="SAM" id="MobiDB-lite"/>
    </source>
</evidence>
<feature type="region of interest" description="Disordered" evidence="1">
    <location>
        <begin position="535"/>
        <end position="561"/>
    </location>
</feature>
<evidence type="ECO:0000313" key="4">
    <source>
        <dbReference type="Proteomes" id="UP000799750"/>
    </source>
</evidence>
<dbReference type="Pfam" id="PF10395">
    <property type="entry name" value="Utp8_b_propeller"/>
    <property type="match status" value="1"/>
</dbReference>
<protein>
    <recommendedName>
        <fullName evidence="2">Utp8 beta-propeller domain-containing protein</fullName>
    </recommendedName>
</protein>
<dbReference type="AlphaFoldDB" id="A0A6A6QBS4"/>
<feature type="domain" description="Utp8 beta-propeller" evidence="2">
    <location>
        <begin position="7"/>
        <end position="177"/>
    </location>
</feature>
<organism evidence="3 4">
    <name type="scientific">Lophium mytilinum</name>
    <dbReference type="NCBI Taxonomy" id="390894"/>
    <lineage>
        <taxon>Eukaryota</taxon>
        <taxon>Fungi</taxon>
        <taxon>Dikarya</taxon>
        <taxon>Ascomycota</taxon>
        <taxon>Pezizomycotina</taxon>
        <taxon>Dothideomycetes</taxon>
        <taxon>Pleosporomycetidae</taxon>
        <taxon>Mytilinidiales</taxon>
        <taxon>Mytilinidiaceae</taxon>
        <taxon>Lophium</taxon>
    </lineage>
</organism>
<feature type="compositionally biased region" description="Polar residues" evidence="1">
    <location>
        <begin position="539"/>
        <end position="549"/>
    </location>
</feature>
<feature type="region of interest" description="Disordered" evidence="1">
    <location>
        <begin position="479"/>
        <end position="499"/>
    </location>
</feature>
<dbReference type="Proteomes" id="UP000799750">
    <property type="component" value="Unassembled WGS sequence"/>
</dbReference>
<evidence type="ECO:0000259" key="2">
    <source>
        <dbReference type="Pfam" id="PF10395"/>
    </source>
</evidence>
<gene>
    <name evidence="3" type="ORF">BU16DRAFT_531285</name>
</gene>
<keyword evidence="4" id="KW-1185">Reference proteome</keyword>
<sequence length="991" mass="108286">MSAARELDAPHTLASLPQPFDSSNGRTVAAGVHSLSGSKKRKRTEIATGVDGEGVSIYSVHSPQLVTSYALPPHTYLTAAPCSVYRKGSKTRTSQRFTYAPVAQSLAGSDAQVICFAEDVRKGDTNTLRKSTFSIPKGASKVVALEVIPLVGTDENPALDHDVISIHEGGEVYCFSADLKTTRWVCDASDLATAHTGKKSSMLIEYVCLTTAKAVRQGLLKSRNDVLTVLDPSLGTQEESLDATLILCLVARDAHLLEDNHRTLQILAIPPRSSDAITSRRPRIQHILAWQLPSIAPLTGSSSQDSPVYSLNSKFGILHQLIQGVIITYDLSGTVPRISSKLEVPGTSLQSFVQLSSSLLFATSEKYCGIFDVKYNSLQALCTLTSGWGIPADSKKRKASSNFGPRSAPKLLAYFSDIDMVVGLANGELIGIQLGIETTTSRGRKDVEALLIDSIGKGLRPKRQKPELPKHCTEPLDKCVANLPNDSQQSKRDAKREAKMNKHAEHGNVIEFEKVFTATVGAEVVKKKVESKSLVNGGDSASQKLSNGTKTDHVTNGFRVSNNEDNAKTKVAETSRDEWKLPRTISDSSRHLYRRHAIYALGKIFSWTPSVNGESHSKSSRTIPSSIVLSFYPPKVFKWLLRGGYLTKQLVERALQEQSSHDPTEVKSIADGDLIAAIFNFDPELQTLQLVLSQPTFLPIAEVVQAVKLVIQSFDDDRAPQSTPRLLTNGATSNDDEDGMDIDYEIEAASQALDHAQSLLKEDSLVTRGQAIQHTLTRLHSFPPPLITSALRNNLTHHEIGILTGLLQIQLRNGGWSSYYMESGADEGTDELYDHSIKIIVALLTCALDAIGIGGWLAAANAPNVEDSTANLLETLSQEVTDTLTGVWETVCLKGFVSDFLRHAWKSDRQESKRREHMARKDHKPILVSRRDDEDPDVMLQENMLPLGSGEPALQGTKIGSNGVVAVRSKREMGTLISRRVPKYSVERIVI</sequence>
<dbReference type="OrthoDB" id="5330858at2759"/>
<proteinExistence type="predicted"/>
<dbReference type="EMBL" id="MU004198">
    <property type="protein sequence ID" value="KAF2489845.1"/>
    <property type="molecule type" value="Genomic_DNA"/>
</dbReference>
<name>A0A6A6QBS4_9PEZI</name>
<dbReference type="InterPro" id="IPR018843">
    <property type="entry name" value="Utp8_b-prop"/>
</dbReference>
<reference evidence="3" key="1">
    <citation type="journal article" date="2020" name="Stud. Mycol.">
        <title>101 Dothideomycetes genomes: a test case for predicting lifestyles and emergence of pathogens.</title>
        <authorList>
            <person name="Haridas S."/>
            <person name="Albert R."/>
            <person name="Binder M."/>
            <person name="Bloem J."/>
            <person name="Labutti K."/>
            <person name="Salamov A."/>
            <person name="Andreopoulos B."/>
            <person name="Baker S."/>
            <person name="Barry K."/>
            <person name="Bills G."/>
            <person name="Bluhm B."/>
            <person name="Cannon C."/>
            <person name="Castanera R."/>
            <person name="Culley D."/>
            <person name="Daum C."/>
            <person name="Ezra D."/>
            <person name="Gonzalez J."/>
            <person name="Henrissat B."/>
            <person name="Kuo A."/>
            <person name="Liang C."/>
            <person name="Lipzen A."/>
            <person name="Lutzoni F."/>
            <person name="Magnuson J."/>
            <person name="Mondo S."/>
            <person name="Nolan M."/>
            <person name="Ohm R."/>
            <person name="Pangilinan J."/>
            <person name="Park H.-J."/>
            <person name="Ramirez L."/>
            <person name="Alfaro M."/>
            <person name="Sun H."/>
            <person name="Tritt A."/>
            <person name="Yoshinaga Y."/>
            <person name="Zwiers L.-H."/>
            <person name="Turgeon B."/>
            <person name="Goodwin S."/>
            <person name="Spatafora J."/>
            <person name="Crous P."/>
            <person name="Grigoriev I."/>
        </authorList>
    </citation>
    <scope>NUCLEOTIDE SEQUENCE</scope>
    <source>
        <strain evidence="3">CBS 269.34</strain>
    </source>
</reference>
<feature type="region of interest" description="Disordered" evidence="1">
    <location>
        <begin position="1"/>
        <end position="40"/>
    </location>
</feature>